<feature type="region of interest" description="Disordered" evidence="1">
    <location>
        <begin position="1100"/>
        <end position="1123"/>
    </location>
</feature>
<comment type="caution">
    <text evidence="2">The sequence shown here is derived from an EMBL/GenBank/DDBJ whole genome shotgun (WGS) entry which is preliminary data.</text>
</comment>
<dbReference type="AlphaFoldDB" id="A0A1M2V2Z2"/>
<organism evidence="2 3">
    <name type="scientific">Trametes pubescens</name>
    <name type="common">White-rot fungus</name>
    <dbReference type="NCBI Taxonomy" id="154538"/>
    <lineage>
        <taxon>Eukaryota</taxon>
        <taxon>Fungi</taxon>
        <taxon>Dikarya</taxon>
        <taxon>Basidiomycota</taxon>
        <taxon>Agaricomycotina</taxon>
        <taxon>Agaricomycetes</taxon>
        <taxon>Polyporales</taxon>
        <taxon>Polyporaceae</taxon>
        <taxon>Trametes</taxon>
    </lineage>
</organism>
<feature type="region of interest" description="Disordered" evidence="1">
    <location>
        <begin position="255"/>
        <end position="306"/>
    </location>
</feature>
<dbReference type="CDD" id="cd00303">
    <property type="entry name" value="retropepsin_like"/>
    <property type="match status" value="1"/>
</dbReference>
<dbReference type="Gene3D" id="2.40.70.10">
    <property type="entry name" value="Acid Proteases"/>
    <property type="match status" value="1"/>
</dbReference>
<evidence type="ECO:0008006" key="4">
    <source>
        <dbReference type="Google" id="ProtNLM"/>
    </source>
</evidence>
<keyword evidence="3" id="KW-1185">Reference proteome</keyword>
<gene>
    <name evidence="2" type="ORF">TRAPUB_7640</name>
</gene>
<dbReference type="EMBL" id="MNAD01001714">
    <property type="protein sequence ID" value="OJT01906.1"/>
    <property type="molecule type" value="Genomic_DNA"/>
</dbReference>
<feature type="region of interest" description="Disordered" evidence="1">
    <location>
        <begin position="722"/>
        <end position="749"/>
    </location>
</feature>
<proteinExistence type="predicted"/>
<evidence type="ECO:0000256" key="1">
    <source>
        <dbReference type="SAM" id="MobiDB-lite"/>
    </source>
</evidence>
<name>A0A1M2V2Z2_TRAPU</name>
<dbReference type="STRING" id="154538.A0A1M2V2Z2"/>
<evidence type="ECO:0000313" key="3">
    <source>
        <dbReference type="Proteomes" id="UP000184267"/>
    </source>
</evidence>
<accession>A0A1M2V2Z2</accession>
<dbReference type="Proteomes" id="UP000184267">
    <property type="component" value="Unassembled WGS sequence"/>
</dbReference>
<dbReference type="OrthoDB" id="2749329at2759"/>
<dbReference type="OMA" id="HPENEHE"/>
<feature type="compositionally biased region" description="Pro residues" evidence="1">
    <location>
        <begin position="273"/>
        <end position="284"/>
    </location>
</feature>
<feature type="region of interest" description="Disordered" evidence="1">
    <location>
        <begin position="1"/>
        <end position="61"/>
    </location>
</feature>
<feature type="region of interest" description="Disordered" evidence="1">
    <location>
        <begin position="157"/>
        <end position="187"/>
    </location>
</feature>
<feature type="region of interest" description="Disordered" evidence="1">
    <location>
        <begin position="317"/>
        <end position="336"/>
    </location>
</feature>
<protein>
    <recommendedName>
        <fullName evidence="4">Retrotransposon gag domain-containing protein</fullName>
    </recommendedName>
</protein>
<dbReference type="InterPro" id="IPR021109">
    <property type="entry name" value="Peptidase_aspartic_dom_sf"/>
</dbReference>
<evidence type="ECO:0000313" key="2">
    <source>
        <dbReference type="EMBL" id="OJT01906.1"/>
    </source>
</evidence>
<sequence length="1123" mass="124222">MSKKGKTKRQADGQSPPSVNVPPDTGPPPDVPTERADSSPLPTLTISDPAPALEAGPLPIPASSNDLPTVAGAHTVATALAPAIEQPAHALSGLADETHIRYDALDSELQLALEWQQNIAQQQEHILRRIETIRQQARAGRLVFAHGISEAREVLASMAPKPSSGDDEGEIATPPQAPSDKPKLEPVPDDVISYADPAPRDEAKYALFRPRSPGENPDTYKARLGRQGYLLAQEHYTKGAEARKAHAEQIWRTIENPAGRVPDSRPGQSVNPSPNPYPVCPPTQPVRENVQPVGPPAPGPPARETEAANHAPYALSSHASTPEVPEYHRRTNEEPYGLPAAMTLRGPSYLHDSADPSYLLHPELELPNGDYQRKQLAVIQAAIRDRVSYDAPSTQPIKNLKNIPVPEKYGGEDDADAFMSWLKSFLRWLALGRIVGPDLDSDRVQLLGQHLVKEARRWYDDAIDNFNGVGRHWTFEQAVCALYKRFIHRSTARSAAEQFQRLRYRRETGVSGLWDGLITLTRKMPEPPDDYSFKIRFLDALPEELCAPMLRHQNVSIERSSPHELYTAALLQEENNRVLEDWKASHRATHPLREVEKSPRGPDRPDEFYDVEGSQYDPDEELAAAFSSNGADDVWFGSMRVSAREDGDEDVGDHVVADVVVGGSRNELLAYTTYPPNRFVEFIDDLVVQGEPEYISRTEAEWRVRRAARILEMGISDAAPVYAGRSDERAGDSDESDSMPDLEPNVGPTAAHVSHSELARQSWTYMHPPVNYQGPVVELPLDEDLDWAWAHFVDSERSDEDVTRILVVLYRMLHQNNHVLRQLYDARNSADALRSSLVWSRRELAVALFREGEALNGTSPHRLSASDQQRSRIRTQILTETDPLIVDDDTPDEPTRTLSLPEANDLLLRVVEGRNVPSGTGLDPPAYERVCRSTPRFAAMTVSKGTEPLVTRARAGRRPLLSESEQECIVLLLVVNGLGALTLCDAGSTTEMLSNDFAQVSTCDIIQLENPAVLQLGCAGSRSRINFGTRAPVTLGSFGAEVYFDIANLDRYDAVIGTPFLRRFGVILDFKHNCVRIDGQSYPALSRAQVSDVLRKRGAGARHRERPLADSAPPTLTLHSTGP</sequence>
<reference evidence="2 3" key="1">
    <citation type="submission" date="2016-10" db="EMBL/GenBank/DDBJ databases">
        <title>Genome sequence of the basidiomycete white-rot fungus Trametes pubescens.</title>
        <authorList>
            <person name="Makela M.R."/>
            <person name="Granchi Z."/>
            <person name="Peng M."/>
            <person name="De Vries R.P."/>
            <person name="Grigoriev I."/>
            <person name="Riley R."/>
            <person name="Hilden K."/>
        </authorList>
    </citation>
    <scope>NUCLEOTIDE SEQUENCE [LARGE SCALE GENOMIC DNA]</scope>
    <source>
        <strain evidence="2 3">FBCC735</strain>
    </source>
</reference>